<evidence type="ECO:0000259" key="7">
    <source>
        <dbReference type="PROSITE" id="PS50811"/>
    </source>
</evidence>
<dbReference type="InterPro" id="IPR003657">
    <property type="entry name" value="WRKY_dom"/>
</dbReference>
<feature type="region of interest" description="Disordered" evidence="6">
    <location>
        <begin position="218"/>
        <end position="267"/>
    </location>
</feature>
<dbReference type="OrthoDB" id="2362414at2759"/>
<evidence type="ECO:0000256" key="4">
    <source>
        <dbReference type="ARBA" id="ARBA00023163"/>
    </source>
</evidence>
<feature type="compositionally biased region" description="Low complexity" evidence="6">
    <location>
        <begin position="189"/>
        <end position="205"/>
    </location>
</feature>
<organism evidence="8 9">
    <name type="scientific">Lichtheimia corymbifera JMRC:FSU:9682</name>
    <dbReference type="NCBI Taxonomy" id="1263082"/>
    <lineage>
        <taxon>Eukaryota</taxon>
        <taxon>Fungi</taxon>
        <taxon>Fungi incertae sedis</taxon>
        <taxon>Mucoromycota</taxon>
        <taxon>Mucoromycotina</taxon>
        <taxon>Mucoromycetes</taxon>
        <taxon>Mucorales</taxon>
        <taxon>Lichtheimiaceae</taxon>
        <taxon>Lichtheimia</taxon>
    </lineage>
</organism>
<dbReference type="SUPFAM" id="SSF118290">
    <property type="entry name" value="WRKY DNA-binding domain"/>
    <property type="match status" value="1"/>
</dbReference>
<dbReference type="InterPro" id="IPR036576">
    <property type="entry name" value="WRKY_dom_sf"/>
</dbReference>
<dbReference type="GO" id="GO:0043565">
    <property type="term" value="F:sequence-specific DNA binding"/>
    <property type="evidence" value="ECO:0007669"/>
    <property type="project" value="InterPro"/>
</dbReference>
<keyword evidence="5" id="KW-0539">Nucleus</keyword>
<evidence type="ECO:0000256" key="3">
    <source>
        <dbReference type="ARBA" id="ARBA00023125"/>
    </source>
</evidence>
<feature type="region of interest" description="Disordered" evidence="6">
    <location>
        <begin position="14"/>
        <end position="42"/>
    </location>
</feature>
<dbReference type="AlphaFoldDB" id="A0A068RSJ8"/>
<accession>A0A068RSJ8</accession>
<keyword evidence="3" id="KW-0238">DNA-binding</keyword>
<dbReference type="EMBL" id="CBTN010000014">
    <property type="protein sequence ID" value="CDH52685.1"/>
    <property type="molecule type" value="Genomic_DNA"/>
</dbReference>
<dbReference type="GO" id="GO:0003700">
    <property type="term" value="F:DNA-binding transcription factor activity"/>
    <property type="evidence" value="ECO:0007669"/>
    <property type="project" value="InterPro"/>
</dbReference>
<dbReference type="Gene3D" id="2.20.25.80">
    <property type="entry name" value="WRKY domain"/>
    <property type="match status" value="1"/>
</dbReference>
<dbReference type="SMART" id="SM00774">
    <property type="entry name" value="WRKY"/>
    <property type="match status" value="1"/>
</dbReference>
<evidence type="ECO:0000313" key="9">
    <source>
        <dbReference type="Proteomes" id="UP000027586"/>
    </source>
</evidence>
<dbReference type="GO" id="GO:0005634">
    <property type="term" value="C:nucleus"/>
    <property type="evidence" value="ECO:0007669"/>
    <property type="project" value="UniProtKB-SubCell"/>
</dbReference>
<reference evidence="8" key="1">
    <citation type="submission" date="2013-08" db="EMBL/GenBank/DDBJ databases">
        <title>Gene expansion shapes genome architecture in the human pathogen Lichtheimia corymbifera: an evolutionary genomics analysis in the ancient terrestrial Mucorales (Mucoromycotina).</title>
        <authorList>
            <person name="Schwartze V.U."/>
            <person name="Winter S."/>
            <person name="Shelest E."/>
            <person name="Marcet-Houben M."/>
            <person name="Horn F."/>
            <person name="Wehner S."/>
            <person name="Hoffmann K."/>
            <person name="Riege K."/>
            <person name="Sammeth M."/>
            <person name="Nowrousian M."/>
            <person name="Valiante V."/>
            <person name="Linde J."/>
            <person name="Jacobsen I.D."/>
            <person name="Marz M."/>
            <person name="Brakhage A.A."/>
            <person name="Gabaldon T."/>
            <person name="Bocker S."/>
            <person name="Voigt K."/>
        </authorList>
    </citation>
    <scope>NUCLEOTIDE SEQUENCE [LARGE SCALE GENOMIC DNA]</scope>
    <source>
        <strain evidence="8">FSU 9682</strain>
    </source>
</reference>
<feature type="domain" description="WRKY" evidence="7">
    <location>
        <begin position="287"/>
        <end position="345"/>
    </location>
</feature>
<feature type="compositionally biased region" description="Polar residues" evidence="6">
    <location>
        <begin position="146"/>
        <end position="160"/>
    </location>
</feature>
<evidence type="ECO:0000256" key="6">
    <source>
        <dbReference type="SAM" id="MobiDB-lite"/>
    </source>
</evidence>
<dbReference type="Proteomes" id="UP000027586">
    <property type="component" value="Unassembled WGS sequence"/>
</dbReference>
<proteinExistence type="predicted"/>
<dbReference type="Pfam" id="PF03106">
    <property type="entry name" value="WRKY"/>
    <property type="match status" value="1"/>
</dbReference>
<keyword evidence="4" id="KW-0804">Transcription</keyword>
<gene>
    <name evidence="8" type="ORF">LCOR_04134.1</name>
</gene>
<comment type="caution">
    <text evidence="8">The sequence shown here is derived from an EMBL/GenBank/DDBJ whole genome shotgun (WGS) entry which is preliminary data.</text>
</comment>
<dbReference type="PROSITE" id="PS50811">
    <property type="entry name" value="WRKY"/>
    <property type="match status" value="1"/>
</dbReference>
<feature type="region of interest" description="Disordered" evidence="6">
    <location>
        <begin position="146"/>
        <end position="205"/>
    </location>
</feature>
<dbReference type="VEuPathDB" id="FungiDB:LCOR_04134.1"/>
<evidence type="ECO:0000256" key="1">
    <source>
        <dbReference type="ARBA" id="ARBA00004123"/>
    </source>
</evidence>
<comment type="subcellular location">
    <subcellularLocation>
        <location evidence="1">Nucleus</location>
    </subcellularLocation>
</comment>
<feature type="compositionally biased region" description="Low complexity" evidence="6">
    <location>
        <begin position="22"/>
        <end position="42"/>
    </location>
</feature>
<keyword evidence="9" id="KW-1185">Reference proteome</keyword>
<protein>
    <recommendedName>
        <fullName evidence="7">WRKY domain-containing protein</fullName>
    </recommendedName>
</protein>
<evidence type="ECO:0000313" key="8">
    <source>
        <dbReference type="EMBL" id="CDH52685.1"/>
    </source>
</evidence>
<evidence type="ECO:0000256" key="2">
    <source>
        <dbReference type="ARBA" id="ARBA00023015"/>
    </source>
</evidence>
<sequence>MNEYMYPTDNKMLLYQHNNSDNNNQFPTSPSSNNTTSPPQQNPLLFQQFNTPSSDMTLLSDNWSGMNVMTTNPVSCNLQDVLLYYRSQPELLRLILMSKVEEDKRRTEEARLRAKELDVLLLQEQQQLMTMASAAGIASAGFDGTTTNASGHLPDQQQYREASPPCHPYDITPQEQKQQPSLDDYAQCSFSSPSNSSSTASTPSTSLMSVAAAGYPPTPGKCEPVNTLSPTDSFPQPSSPPSSSTSVATQQQQQPPPPSQQQRPIRRRREMQAITKIVETREYPYVDGFFWKNNGNTVQKKTGNKSIYYKCSNSGKGCPVNKTVSWKENGEFLIKYRGEHLPDCGKVQRIVDV</sequence>
<name>A0A068RSJ8_9FUNG</name>
<keyword evidence="2" id="KW-0805">Transcription regulation</keyword>
<evidence type="ECO:0000256" key="5">
    <source>
        <dbReference type="ARBA" id="ARBA00023242"/>
    </source>
</evidence>
<feature type="compositionally biased region" description="Low complexity" evidence="6">
    <location>
        <begin position="229"/>
        <end position="253"/>
    </location>
</feature>